<dbReference type="Proteomes" id="UP001638806">
    <property type="component" value="Unassembled WGS sequence"/>
</dbReference>
<gene>
    <name evidence="1" type="ORF">ACCO45_009397</name>
</gene>
<evidence type="ECO:0000313" key="2">
    <source>
        <dbReference type="Proteomes" id="UP001638806"/>
    </source>
</evidence>
<protein>
    <submittedName>
        <fullName evidence="1">Uncharacterized protein</fullName>
    </submittedName>
</protein>
<evidence type="ECO:0000313" key="1">
    <source>
        <dbReference type="EMBL" id="KAL3956551.1"/>
    </source>
</evidence>
<sequence>MSRTAHWVTDTQIPRLLVWVQWSSQAFSSLSLIVRPRGGAGDQLAAANGSLPDCSFLGPQRPGRAPPRRRIIAG</sequence>
<comment type="caution">
    <text evidence="1">The sequence shown here is derived from an EMBL/GenBank/DDBJ whole genome shotgun (WGS) entry which is preliminary data.</text>
</comment>
<accession>A0ACC4DJJ5</accession>
<name>A0ACC4DJJ5_PURLI</name>
<proteinExistence type="predicted"/>
<keyword evidence="2" id="KW-1185">Reference proteome</keyword>
<organism evidence="1 2">
    <name type="scientific">Purpureocillium lilacinum</name>
    <name type="common">Paecilomyces lilacinus</name>
    <dbReference type="NCBI Taxonomy" id="33203"/>
    <lineage>
        <taxon>Eukaryota</taxon>
        <taxon>Fungi</taxon>
        <taxon>Dikarya</taxon>
        <taxon>Ascomycota</taxon>
        <taxon>Pezizomycotina</taxon>
        <taxon>Sordariomycetes</taxon>
        <taxon>Hypocreomycetidae</taxon>
        <taxon>Hypocreales</taxon>
        <taxon>Ophiocordycipitaceae</taxon>
        <taxon>Purpureocillium</taxon>
    </lineage>
</organism>
<dbReference type="EMBL" id="JBGNUJ010000008">
    <property type="protein sequence ID" value="KAL3956551.1"/>
    <property type="molecule type" value="Genomic_DNA"/>
</dbReference>
<reference evidence="1" key="1">
    <citation type="submission" date="2024-12" db="EMBL/GenBank/DDBJ databases">
        <title>Comparative genomics and development of molecular markers within Purpureocillium lilacinum and among Purpureocillium species.</title>
        <authorList>
            <person name="Yeh Z.-Y."/>
            <person name="Ni N.-T."/>
            <person name="Lo P.-H."/>
            <person name="Mushyakhwo K."/>
            <person name="Lin C.-F."/>
            <person name="Nai Y.-S."/>
        </authorList>
    </citation>
    <scope>NUCLEOTIDE SEQUENCE</scope>
    <source>
        <strain evidence="1">NCHU-NPUST-175</strain>
    </source>
</reference>